<sequence>MYLMTILQRVIGGIAVLVLLLLGIVVVSFSSTRSIHDRLTVITEQSAPLGQAISEINVQLLSANQTLLSLLAETDAAQIDKGQQLFGQQLIKYQQMHEQLPALLAGHAELAKAFDQERQMGNAYSTQANTLIENHRATADTRQKVRTLQSYATPEGNRLSSYLQAYSAQKKAEGNADAVRAAQLLLIDTDKTYAGFAAQAVRLDVASLNVVLNQQQDVIAERLRALAAVDARTARVVGVMVTRLLHDMAAPDGLREGYVRQAAAQETFDAQRQRTGQALQATLDALRVLNAGAVAVAKQAKTDTDVTVATSREALFIVALAAICAALVIGFWVARGLRRPLHAFRESLRLVTAGDLRIQFDVRRKDE</sequence>
<dbReference type="Proteomes" id="UP000269872">
    <property type="component" value="Unassembled WGS sequence"/>
</dbReference>
<feature type="transmembrane region" description="Helical" evidence="1">
    <location>
        <begin position="314"/>
        <end position="334"/>
    </location>
</feature>
<evidence type="ECO:0000313" key="2">
    <source>
        <dbReference type="EMBL" id="RMV68017.1"/>
    </source>
</evidence>
<accession>A0A3M6EIL9</accession>
<comment type="caution">
    <text evidence="2">The sequence shown here is derived from an EMBL/GenBank/DDBJ whole genome shotgun (WGS) entry which is preliminary data.</text>
</comment>
<reference evidence="2 3" key="1">
    <citation type="submission" date="2018-08" db="EMBL/GenBank/DDBJ databases">
        <title>Recombination of ecologically and evolutionarily significant loci maintains genetic cohesion in the Pseudomonas syringae species complex.</title>
        <authorList>
            <person name="Dillon M."/>
            <person name="Thakur S."/>
            <person name="Almeida R.N.D."/>
            <person name="Weir B.S."/>
            <person name="Guttman D.S."/>
        </authorList>
    </citation>
    <scope>NUCLEOTIDE SEQUENCE [LARGE SCALE GENOMIC DNA]</scope>
    <source>
        <strain evidence="2 3">ICMP 7496</strain>
    </source>
</reference>
<organism evidence="2 3">
    <name type="scientific">Pseudomonas caricapapayae</name>
    <dbReference type="NCBI Taxonomy" id="46678"/>
    <lineage>
        <taxon>Bacteria</taxon>
        <taxon>Pseudomonadati</taxon>
        <taxon>Pseudomonadota</taxon>
        <taxon>Gammaproteobacteria</taxon>
        <taxon>Pseudomonadales</taxon>
        <taxon>Pseudomonadaceae</taxon>
        <taxon>Pseudomonas</taxon>
    </lineage>
</organism>
<proteinExistence type="predicted"/>
<evidence type="ECO:0000256" key="1">
    <source>
        <dbReference type="SAM" id="Phobius"/>
    </source>
</evidence>
<protein>
    <submittedName>
        <fullName evidence="2">Methyl-accepting chemotaxis protein</fullName>
    </submittedName>
</protein>
<gene>
    <name evidence="2" type="ORF">ALP05_02981</name>
</gene>
<dbReference type="EMBL" id="RBUY01000232">
    <property type="protein sequence ID" value="RMV68017.1"/>
    <property type="molecule type" value="Genomic_DNA"/>
</dbReference>
<keyword evidence="1" id="KW-0812">Transmembrane</keyword>
<name>A0A3M6EIL9_9PSED</name>
<keyword evidence="1" id="KW-0472">Membrane</keyword>
<evidence type="ECO:0000313" key="3">
    <source>
        <dbReference type="Proteomes" id="UP000269872"/>
    </source>
</evidence>
<dbReference type="AlphaFoldDB" id="A0A3M6EIL9"/>
<dbReference type="Gene3D" id="6.10.340.10">
    <property type="match status" value="1"/>
</dbReference>
<keyword evidence="1" id="KW-1133">Transmembrane helix</keyword>